<evidence type="ECO:0000256" key="3">
    <source>
        <dbReference type="ARBA" id="ARBA00023163"/>
    </source>
</evidence>
<proteinExistence type="predicted"/>
<keyword evidence="3" id="KW-0804">Transcription</keyword>
<feature type="DNA-binding region" description="H-T-H motif" evidence="4">
    <location>
        <begin position="75"/>
        <end position="94"/>
    </location>
</feature>
<sequence>MLHELLDEKNIHVCFYHNHGSKELSRNQLKLFMPRTPTEKAQAKKEPQARRIATNTRILDAALAVFTELGFEHSQLEQVAARAGCSRGAIYAQYASKEEVFLALMKQHVQRRFEAMYLGVKAEPEMGKRLGIMRQWFIDQVVDPSLGALTLEFKLYAVRRPESKERLLKLHDELFGDFAKDLPSLLFGNRSSRRARETLDRRLAALGGALSGMRLESDFRPSLLPAKHLQTLVGELFDTLVRR</sequence>
<name>A0AAU7YV94_9BACT</name>
<dbReference type="InterPro" id="IPR009057">
    <property type="entry name" value="Homeodomain-like_sf"/>
</dbReference>
<accession>A0AAU7YV94</accession>
<evidence type="ECO:0000256" key="1">
    <source>
        <dbReference type="ARBA" id="ARBA00023015"/>
    </source>
</evidence>
<evidence type="ECO:0000256" key="4">
    <source>
        <dbReference type="PROSITE-ProRule" id="PRU00335"/>
    </source>
</evidence>
<dbReference type="GO" id="GO:0003700">
    <property type="term" value="F:DNA-binding transcription factor activity"/>
    <property type="evidence" value="ECO:0007669"/>
    <property type="project" value="TreeGrafter"/>
</dbReference>
<dbReference type="Gene3D" id="1.10.357.10">
    <property type="entry name" value="Tetracycline Repressor, domain 2"/>
    <property type="match status" value="1"/>
</dbReference>
<dbReference type="PROSITE" id="PS50977">
    <property type="entry name" value="HTH_TETR_2"/>
    <property type="match status" value="1"/>
</dbReference>
<dbReference type="AlphaFoldDB" id="A0AAU7YV94"/>
<dbReference type="InterPro" id="IPR001647">
    <property type="entry name" value="HTH_TetR"/>
</dbReference>
<keyword evidence="1" id="KW-0805">Transcription regulation</keyword>
<dbReference type="SUPFAM" id="SSF46689">
    <property type="entry name" value="Homeodomain-like"/>
    <property type="match status" value="1"/>
</dbReference>
<reference evidence="6" key="2">
    <citation type="journal article" date="2024" name="Environ. Microbiol.">
        <title>Genome analysis and description of Tunturibacter gen. nov. expands the diversity of Terriglobia in tundra soils.</title>
        <authorList>
            <person name="Messyasz A."/>
            <person name="Mannisto M.K."/>
            <person name="Kerkhof L.J."/>
            <person name="Haggblom M.M."/>
        </authorList>
    </citation>
    <scope>NUCLEOTIDE SEQUENCE</scope>
    <source>
        <strain evidence="6">M8UP39</strain>
    </source>
</reference>
<evidence type="ECO:0000256" key="2">
    <source>
        <dbReference type="ARBA" id="ARBA00023125"/>
    </source>
</evidence>
<dbReference type="KEGG" id="tgi:RBB81_12890"/>
<gene>
    <name evidence="6" type="ORF">RBB81_12890</name>
</gene>
<dbReference type="InterPro" id="IPR050109">
    <property type="entry name" value="HTH-type_TetR-like_transc_reg"/>
</dbReference>
<evidence type="ECO:0000259" key="5">
    <source>
        <dbReference type="PROSITE" id="PS50977"/>
    </source>
</evidence>
<evidence type="ECO:0000313" key="6">
    <source>
        <dbReference type="EMBL" id="XCB20495.1"/>
    </source>
</evidence>
<feature type="domain" description="HTH tetR-type" evidence="5">
    <location>
        <begin position="52"/>
        <end position="112"/>
    </location>
</feature>
<dbReference type="Pfam" id="PF00440">
    <property type="entry name" value="TetR_N"/>
    <property type="match status" value="1"/>
</dbReference>
<dbReference type="PANTHER" id="PTHR30055:SF234">
    <property type="entry name" value="HTH-TYPE TRANSCRIPTIONAL REGULATOR BETI"/>
    <property type="match status" value="1"/>
</dbReference>
<dbReference type="RefSeq" id="WP_353070914.1">
    <property type="nucleotide sequence ID" value="NZ_CP132938.1"/>
</dbReference>
<keyword evidence="2 4" id="KW-0238">DNA-binding</keyword>
<protein>
    <submittedName>
        <fullName evidence="6">TetR/AcrR family transcriptional regulator</fullName>
    </submittedName>
</protein>
<organism evidence="6">
    <name type="scientific">Tunturiibacter gelidiferens</name>
    <dbReference type="NCBI Taxonomy" id="3069689"/>
    <lineage>
        <taxon>Bacteria</taxon>
        <taxon>Pseudomonadati</taxon>
        <taxon>Acidobacteriota</taxon>
        <taxon>Terriglobia</taxon>
        <taxon>Terriglobales</taxon>
        <taxon>Acidobacteriaceae</taxon>
        <taxon>Tunturiibacter</taxon>
    </lineage>
</organism>
<dbReference type="PRINTS" id="PR00455">
    <property type="entry name" value="HTHTETR"/>
</dbReference>
<dbReference type="PANTHER" id="PTHR30055">
    <property type="entry name" value="HTH-TYPE TRANSCRIPTIONAL REGULATOR RUTR"/>
    <property type="match status" value="1"/>
</dbReference>
<dbReference type="EMBL" id="CP132938">
    <property type="protein sequence ID" value="XCB20495.1"/>
    <property type="molecule type" value="Genomic_DNA"/>
</dbReference>
<dbReference type="GO" id="GO:0000976">
    <property type="term" value="F:transcription cis-regulatory region binding"/>
    <property type="evidence" value="ECO:0007669"/>
    <property type="project" value="TreeGrafter"/>
</dbReference>
<reference evidence="6" key="1">
    <citation type="submission" date="2023-08" db="EMBL/GenBank/DDBJ databases">
        <authorList>
            <person name="Messyasz A."/>
            <person name="Mannisto M.K."/>
            <person name="Kerkhof L.J."/>
            <person name="Haggblom M."/>
        </authorList>
    </citation>
    <scope>NUCLEOTIDE SEQUENCE</scope>
    <source>
        <strain evidence="6">M8UP39</strain>
    </source>
</reference>